<comment type="caution">
    <text evidence="3">The sequence shown here is derived from an EMBL/GenBank/DDBJ whole genome shotgun (WGS) entry which is preliminary data.</text>
</comment>
<accession>A0ABW0YRW1</accession>
<dbReference type="Proteomes" id="UP001596142">
    <property type="component" value="Unassembled WGS sequence"/>
</dbReference>
<gene>
    <name evidence="3" type="ORF">ACFPU1_09990</name>
</gene>
<dbReference type="PIRSF" id="PIRSF001235">
    <property type="entry name" value="Amidase_carbamoylase"/>
    <property type="match status" value="1"/>
</dbReference>
<dbReference type="PANTHER" id="PTHR32494">
    <property type="entry name" value="ALLANTOATE DEIMINASE-RELATED"/>
    <property type="match status" value="1"/>
</dbReference>
<dbReference type="InterPro" id="IPR036264">
    <property type="entry name" value="Bact_exopeptidase_dim_dom"/>
</dbReference>
<dbReference type="EMBL" id="JBHSOZ010000004">
    <property type="protein sequence ID" value="MFC5713114.1"/>
    <property type="molecule type" value="Genomic_DNA"/>
</dbReference>
<name>A0ABW0YRW1_9BACI</name>
<comment type="similarity">
    <text evidence="1">Belongs to the peptidase M20 family.</text>
</comment>
<sequence>MTSLKERLLTDLYNCGSYPGVNAEVLASRLSEMAQIGGLPNRGVSRYVYTEEEKEAKELFKSWLEDIGGLVWEDSVGNMIARFEGENPEMPVVMTGSHLDTVPEGGAFDGALGCISSLMAVEALRNSEKKHIRPIEIVVFADEEGTRFGSGLLGSRAMIGEVSKEELHQVKDNKGITIYEAMEDMGFMPAKVEESKYPENSIHAFIELHIEQGKQLEYNQEKIGIVNGIAGPSWQTVTFYGETDHAGNTPMNLRKDTVAAAGELITEIEKVPTAVSDSAVATVGKVHVLPNGSNVISGQTELTIDIRDIKEEARNEVIARVKNTAEAIAENRELEMEWKTLLTLPPVPLSKNIQRITEEAAQRHGLAYRLLPSGAGHDAMNIGKKVSAGMIFVPSKAGKSHSPEEFTNLSDCLGGIAVLKDTIEYLANE</sequence>
<proteinExistence type="inferred from homology"/>
<dbReference type="NCBIfam" id="NF006771">
    <property type="entry name" value="PRK09290.1-5"/>
    <property type="match status" value="1"/>
</dbReference>
<dbReference type="InterPro" id="IPR010158">
    <property type="entry name" value="Amidase_Cbmase"/>
</dbReference>
<keyword evidence="4" id="KW-1185">Reference proteome</keyword>
<dbReference type="GO" id="GO:0016787">
    <property type="term" value="F:hydrolase activity"/>
    <property type="evidence" value="ECO:0007669"/>
    <property type="project" value="UniProtKB-KW"/>
</dbReference>
<evidence type="ECO:0000256" key="2">
    <source>
        <dbReference type="ARBA" id="ARBA00022801"/>
    </source>
</evidence>
<reference evidence="4" key="1">
    <citation type="journal article" date="2019" name="Int. J. Syst. Evol. Microbiol.">
        <title>The Global Catalogue of Microorganisms (GCM) 10K type strain sequencing project: providing services to taxonomists for standard genome sequencing and annotation.</title>
        <authorList>
            <consortium name="The Broad Institute Genomics Platform"/>
            <consortium name="The Broad Institute Genome Sequencing Center for Infectious Disease"/>
            <person name="Wu L."/>
            <person name="Ma J."/>
        </authorList>
    </citation>
    <scope>NUCLEOTIDE SEQUENCE [LARGE SCALE GENOMIC DNA]</scope>
    <source>
        <strain evidence="4">CECT 7184</strain>
    </source>
</reference>
<dbReference type="PANTHER" id="PTHR32494:SF5">
    <property type="entry name" value="ALLANTOATE AMIDOHYDROLASE"/>
    <property type="match status" value="1"/>
</dbReference>
<dbReference type="Gene3D" id="3.30.70.360">
    <property type="match status" value="1"/>
</dbReference>
<dbReference type="CDD" id="cd03884">
    <property type="entry name" value="M20_bAS"/>
    <property type="match status" value="1"/>
</dbReference>
<dbReference type="RefSeq" id="WP_385940632.1">
    <property type="nucleotide sequence ID" value="NZ_JBHSOZ010000004.1"/>
</dbReference>
<dbReference type="NCBIfam" id="TIGR01879">
    <property type="entry name" value="hydantase"/>
    <property type="match status" value="1"/>
</dbReference>
<dbReference type="Pfam" id="PF01546">
    <property type="entry name" value="Peptidase_M20"/>
    <property type="match status" value="1"/>
</dbReference>
<protein>
    <submittedName>
        <fullName evidence="3">Zn-dependent hydrolase</fullName>
    </submittedName>
</protein>
<evidence type="ECO:0000313" key="4">
    <source>
        <dbReference type="Proteomes" id="UP001596142"/>
    </source>
</evidence>
<evidence type="ECO:0000256" key="1">
    <source>
        <dbReference type="ARBA" id="ARBA00006153"/>
    </source>
</evidence>
<organism evidence="3 4">
    <name type="scientific">Thalassorhabdus alkalitolerans</name>
    <dbReference type="NCBI Taxonomy" id="2282697"/>
    <lineage>
        <taxon>Bacteria</taxon>
        <taxon>Bacillati</taxon>
        <taxon>Bacillota</taxon>
        <taxon>Bacilli</taxon>
        <taxon>Bacillales</taxon>
        <taxon>Bacillaceae</taxon>
        <taxon>Thalassorhabdus</taxon>
    </lineage>
</organism>
<dbReference type="InterPro" id="IPR002933">
    <property type="entry name" value="Peptidase_M20"/>
</dbReference>
<keyword evidence="2 3" id="KW-0378">Hydrolase</keyword>
<dbReference type="SUPFAM" id="SSF55031">
    <property type="entry name" value="Bacterial exopeptidase dimerisation domain"/>
    <property type="match status" value="1"/>
</dbReference>
<dbReference type="SUPFAM" id="SSF53187">
    <property type="entry name" value="Zn-dependent exopeptidases"/>
    <property type="match status" value="1"/>
</dbReference>
<dbReference type="Gene3D" id="3.40.630.10">
    <property type="entry name" value="Zn peptidases"/>
    <property type="match status" value="1"/>
</dbReference>
<evidence type="ECO:0000313" key="3">
    <source>
        <dbReference type="EMBL" id="MFC5713114.1"/>
    </source>
</evidence>